<dbReference type="OrthoDB" id="2645706at2"/>
<organism evidence="1 2">
    <name type="scientific">Paenibacillus albus</name>
    <dbReference type="NCBI Taxonomy" id="2495582"/>
    <lineage>
        <taxon>Bacteria</taxon>
        <taxon>Bacillati</taxon>
        <taxon>Bacillota</taxon>
        <taxon>Bacilli</taxon>
        <taxon>Bacillales</taxon>
        <taxon>Paenibacillaceae</taxon>
        <taxon>Paenibacillus</taxon>
    </lineage>
</organism>
<dbReference type="AlphaFoldDB" id="A0A3S9A4Y3"/>
<proteinExistence type="predicted"/>
<accession>A0A3S9A4Y3</accession>
<reference evidence="2" key="1">
    <citation type="submission" date="2018-12" db="EMBL/GenBank/DDBJ databases">
        <title>Genome sequence of Peanibacillus sp.</title>
        <authorList>
            <person name="Subramani G."/>
            <person name="Srinivasan S."/>
            <person name="Kim M.K."/>
        </authorList>
    </citation>
    <scope>NUCLEOTIDE SEQUENCE [LARGE SCALE GENOMIC DNA]</scope>
    <source>
        <strain evidence="2">18JY67-1</strain>
    </source>
</reference>
<dbReference type="EMBL" id="CP034437">
    <property type="protein sequence ID" value="AZN40788.1"/>
    <property type="molecule type" value="Genomic_DNA"/>
</dbReference>
<gene>
    <name evidence="1" type="ORF">EJC50_14800</name>
</gene>
<name>A0A3S9A4Y3_9BACL</name>
<dbReference type="Proteomes" id="UP000272528">
    <property type="component" value="Chromosome"/>
</dbReference>
<protein>
    <submittedName>
        <fullName evidence="1">Uncharacterized protein</fullName>
    </submittedName>
</protein>
<dbReference type="KEGG" id="palb:EJC50_14800"/>
<dbReference type="RefSeq" id="WP_126016218.1">
    <property type="nucleotide sequence ID" value="NZ_CP034437.1"/>
</dbReference>
<sequence length="122" mass="13043">MPYSTGIVTNTRFIGTAASSVVVSTRNIDVINSTTVTVHIFASVNSSVFYTAYLTSYVVAANSFDVRSFSIGGNVAYEVQLSSSTTSALFTVTGLDEFGNLTEDQRIPQAELIFIPTLSPVI</sequence>
<evidence type="ECO:0000313" key="2">
    <source>
        <dbReference type="Proteomes" id="UP000272528"/>
    </source>
</evidence>
<evidence type="ECO:0000313" key="1">
    <source>
        <dbReference type="EMBL" id="AZN40788.1"/>
    </source>
</evidence>
<keyword evidence="2" id="KW-1185">Reference proteome</keyword>